<dbReference type="RefSeq" id="WP_152872412.1">
    <property type="nucleotide sequence ID" value="NZ_WBSL01000015.1"/>
</dbReference>
<protein>
    <submittedName>
        <fullName evidence="1">Uncharacterized protein</fullName>
    </submittedName>
</protein>
<comment type="caution">
    <text evidence="1">The sequence shown here is derived from an EMBL/GenBank/DDBJ whole genome shotgun (WGS) entry which is preliminary data.</text>
</comment>
<proteinExistence type="predicted"/>
<gene>
    <name evidence="1" type="ORF">F8S09_15720</name>
</gene>
<name>A0A7X1NYI1_9DEIO</name>
<dbReference type="EMBL" id="WBSL01000015">
    <property type="protein sequence ID" value="MPY68105.1"/>
    <property type="molecule type" value="Genomic_DNA"/>
</dbReference>
<reference evidence="1 2" key="1">
    <citation type="submission" date="2019-10" db="EMBL/GenBank/DDBJ databases">
        <title>Deinococcus sp. isolated from soil.</title>
        <authorList>
            <person name="Li Y."/>
            <person name="Wang J."/>
        </authorList>
    </citation>
    <scope>NUCLEOTIDE SEQUENCE [LARGE SCALE GENOMIC DNA]</scope>
    <source>
        <strain evidence="1 2">SDU3-2</strain>
    </source>
</reference>
<sequence length="201" mass="22198">MRRLFLLAGVPLSLASAAPSEVLYAKRLDFLTHVETRRDLDLGKGLRVGVESAPGEYVYEPRVSFLFQKLRPALPAPFAKGYILNEVPFRVIGHYRIYAQRMMTPSVLTLVLPLENTRPGDLHFVYLWDGERYLNWGQADGRGAFVALAQFSPLLKTTDFGYGVRIVIAAVSRQALTPVCRRRGGTVGVDGCNASGFPGSP</sequence>
<evidence type="ECO:0000313" key="1">
    <source>
        <dbReference type="EMBL" id="MPY68105.1"/>
    </source>
</evidence>
<dbReference type="AlphaFoldDB" id="A0A7X1NYI1"/>
<keyword evidence="2" id="KW-1185">Reference proteome</keyword>
<dbReference type="Proteomes" id="UP000484842">
    <property type="component" value="Unassembled WGS sequence"/>
</dbReference>
<organism evidence="1 2">
    <name type="scientific">Deinococcus terrestris</name>
    <dbReference type="NCBI Taxonomy" id="2651870"/>
    <lineage>
        <taxon>Bacteria</taxon>
        <taxon>Thermotogati</taxon>
        <taxon>Deinococcota</taxon>
        <taxon>Deinococci</taxon>
        <taxon>Deinococcales</taxon>
        <taxon>Deinococcaceae</taxon>
        <taxon>Deinococcus</taxon>
    </lineage>
</organism>
<evidence type="ECO:0000313" key="2">
    <source>
        <dbReference type="Proteomes" id="UP000484842"/>
    </source>
</evidence>
<accession>A0A7X1NYI1</accession>